<dbReference type="SMART" id="SM00129">
    <property type="entry name" value="KISc"/>
    <property type="match status" value="1"/>
</dbReference>
<dbReference type="InterPro" id="IPR013320">
    <property type="entry name" value="ConA-like_dom_sf"/>
</dbReference>
<dbReference type="InterPro" id="IPR002931">
    <property type="entry name" value="Transglutaminase-like"/>
</dbReference>
<dbReference type="GO" id="GO:0003777">
    <property type="term" value="F:microtubule motor activity"/>
    <property type="evidence" value="ECO:0007669"/>
    <property type="project" value="InterPro"/>
</dbReference>
<dbReference type="PROSITE" id="PS00411">
    <property type="entry name" value="KINESIN_MOTOR_1"/>
    <property type="match status" value="1"/>
</dbReference>
<keyword evidence="7" id="KW-0493">Microtubule</keyword>
<dbReference type="InterPro" id="IPR019821">
    <property type="entry name" value="Kinesin_motor_CS"/>
</dbReference>
<dbReference type="SMART" id="SM00460">
    <property type="entry name" value="TGc"/>
    <property type="match status" value="1"/>
</dbReference>
<evidence type="ECO:0000256" key="7">
    <source>
        <dbReference type="RuleBase" id="RU000394"/>
    </source>
</evidence>
<feature type="region of interest" description="Disordered" evidence="8">
    <location>
        <begin position="339"/>
        <end position="361"/>
    </location>
</feature>
<dbReference type="GO" id="GO:0005874">
    <property type="term" value="C:microtubule"/>
    <property type="evidence" value="ECO:0007669"/>
    <property type="project" value="UniProtKB-KW"/>
</dbReference>
<dbReference type="GO" id="GO:0046872">
    <property type="term" value="F:metal ion binding"/>
    <property type="evidence" value="ECO:0007669"/>
    <property type="project" value="UniProtKB-KW"/>
</dbReference>
<dbReference type="Gene3D" id="3.40.850.10">
    <property type="entry name" value="Kinesin motor domain"/>
    <property type="match status" value="1"/>
</dbReference>
<comment type="similarity">
    <text evidence="1">Belongs to the transglutaminase-like superfamily. PNGase family.</text>
</comment>
<dbReference type="GO" id="GO:0006516">
    <property type="term" value="P:glycoprotein catabolic process"/>
    <property type="evidence" value="ECO:0007669"/>
    <property type="project" value="TreeGrafter"/>
</dbReference>
<name>A0A812TQG0_9DINO</name>
<keyword evidence="4" id="KW-0862">Zinc</keyword>
<dbReference type="EMBL" id="CAJNDS010002618">
    <property type="protein sequence ID" value="CAE7546631.1"/>
    <property type="molecule type" value="Genomic_DNA"/>
</dbReference>
<dbReference type="GO" id="GO:0007018">
    <property type="term" value="P:microtubule-based movement"/>
    <property type="evidence" value="ECO:0007669"/>
    <property type="project" value="InterPro"/>
</dbReference>
<dbReference type="PRINTS" id="PR00380">
    <property type="entry name" value="KINESINHEAVY"/>
</dbReference>
<dbReference type="InterPro" id="IPR050883">
    <property type="entry name" value="PNGase"/>
</dbReference>
<dbReference type="InterPro" id="IPR038765">
    <property type="entry name" value="Papain-like_cys_pep_sf"/>
</dbReference>
<dbReference type="PROSITE" id="PS50067">
    <property type="entry name" value="KINESIN_MOTOR_2"/>
    <property type="match status" value="1"/>
</dbReference>
<evidence type="ECO:0000256" key="6">
    <source>
        <dbReference type="PROSITE-ProRule" id="PRU00283"/>
    </source>
</evidence>
<dbReference type="InterPro" id="IPR036961">
    <property type="entry name" value="Kinesin_motor_dom_sf"/>
</dbReference>
<feature type="region of interest" description="Disordered" evidence="8">
    <location>
        <begin position="1"/>
        <end position="21"/>
    </location>
</feature>
<dbReference type="SUPFAM" id="SSF52540">
    <property type="entry name" value="P-loop containing nucleoside triphosphate hydrolases"/>
    <property type="match status" value="1"/>
</dbReference>
<dbReference type="GO" id="GO:0005634">
    <property type="term" value="C:nucleus"/>
    <property type="evidence" value="ECO:0007669"/>
    <property type="project" value="TreeGrafter"/>
</dbReference>
<dbReference type="SUPFAM" id="SSF54001">
    <property type="entry name" value="Cysteine proteinases"/>
    <property type="match status" value="1"/>
</dbReference>
<keyword evidence="5 7" id="KW-0067">ATP-binding</keyword>
<feature type="region of interest" description="Disordered" evidence="8">
    <location>
        <begin position="676"/>
        <end position="695"/>
    </location>
</feature>
<feature type="compositionally biased region" description="Polar residues" evidence="8">
    <location>
        <begin position="682"/>
        <end position="693"/>
    </location>
</feature>
<comment type="caution">
    <text evidence="10">The sequence shown here is derived from an EMBL/GenBank/DDBJ whole genome shotgun (WGS) entry which is preliminary data.</text>
</comment>
<gene>
    <name evidence="10" type="primary">PNG1</name>
    <name evidence="10" type="ORF">SNAT2548_LOCUS30675</name>
</gene>
<dbReference type="SUPFAM" id="SSF49899">
    <property type="entry name" value="Concanavalin A-like lectins/glucanases"/>
    <property type="match status" value="1"/>
</dbReference>
<evidence type="ECO:0000256" key="8">
    <source>
        <dbReference type="SAM" id="MobiDB-lite"/>
    </source>
</evidence>
<evidence type="ECO:0000313" key="10">
    <source>
        <dbReference type="EMBL" id="CAE7546631.1"/>
    </source>
</evidence>
<dbReference type="GO" id="GO:0005524">
    <property type="term" value="F:ATP binding"/>
    <property type="evidence" value="ECO:0007669"/>
    <property type="project" value="UniProtKB-KW"/>
</dbReference>
<dbReference type="GO" id="GO:0000224">
    <property type="term" value="F:peptide-N4-(N-acetyl-beta-glucosaminyl)asparagine amidase activity"/>
    <property type="evidence" value="ECO:0007669"/>
    <property type="project" value="TreeGrafter"/>
</dbReference>
<dbReference type="PANTHER" id="PTHR12143:SF19">
    <property type="entry name" value="PEPTIDE-N(4)-(N-ACETYL-BETA-GLUCOSAMINYL)ASPARAGINE AMIDASE"/>
    <property type="match status" value="1"/>
</dbReference>
<dbReference type="Gene3D" id="2.60.120.200">
    <property type="match status" value="1"/>
</dbReference>
<evidence type="ECO:0000259" key="9">
    <source>
        <dbReference type="PROSITE" id="PS50067"/>
    </source>
</evidence>
<proteinExistence type="inferred from homology"/>
<reference evidence="10" key="1">
    <citation type="submission" date="2021-02" db="EMBL/GenBank/DDBJ databases">
        <authorList>
            <person name="Dougan E. K."/>
            <person name="Rhodes N."/>
            <person name="Thang M."/>
            <person name="Chan C."/>
        </authorList>
    </citation>
    <scope>NUCLEOTIDE SEQUENCE</scope>
</reference>
<keyword evidence="11" id="KW-1185">Reference proteome</keyword>
<evidence type="ECO:0000256" key="4">
    <source>
        <dbReference type="ARBA" id="ARBA00022833"/>
    </source>
</evidence>
<keyword evidence="2" id="KW-0479">Metal-binding</keyword>
<dbReference type="OrthoDB" id="409136at2759"/>
<evidence type="ECO:0000256" key="1">
    <source>
        <dbReference type="ARBA" id="ARBA00009390"/>
    </source>
</evidence>
<dbReference type="InterPro" id="IPR027417">
    <property type="entry name" value="P-loop_NTPase"/>
</dbReference>
<keyword evidence="3 7" id="KW-0547">Nucleotide-binding</keyword>
<comment type="similarity">
    <text evidence="6 7">Belongs to the TRAFAC class myosin-kinesin ATPase superfamily. Kinesin family.</text>
</comment>
<comment type="caution">
    <text evidence="6">Lacks conserved residue(s) required for the propagation of feature annotation.</text>
</comment>
<dbReference type="Pfam" id="PF00225">
    <property type="entry name" value="Kinesin"/>
    <property type="match status" value="1"/>
</dbReference>
<keyword evidence="7" id="KW-0505">Motor protein</keyword>
<dbReference type="Proteomes" id="UP000604046">
    <property type="component" value="Unassembled WGS sequence"/>
</dbReference>
<feature type="domain" description="Kinesin motor" evidence="9">
    <location>
        <begin position="592"/>
        <end position="770"/>
    </location>
</feature>
<feature type="compositionally biased region" description="Basic and acidic residues" evidence="8">
    <location>
        <begin position="1"/>
        <end position="12"/>
    </location>
</feature>
<evidence type="ECO:0000256" key="5">
    <source>
        <dbReference type="ARBA" id="ARBA00022840"/>
    </source>
</evidence>
<protein>
    <recommendedName>
        <fullName evidence="7">Kinesin-like protein</fullName>
    </recommendedName>
</protein>
<sequence length="770" mass="85287">MANLRETRETEQQAKAPLNCPGLHGLQQTSVPEPGRVCDICDQVLKPGSEAFACKTCEFDVCPTCLDQGLARADVQIERIKKRIDGYTKRQRASYADEAKQAAARAVLPAALLELSDSGTRTDDELIRELLKWFKFDFFRWVNGPSCEQCTASATQHEGMTEPNEEELRYGATRVEAWRCGGCHSLVRFPRYDDPARLLETRRGRCGEWANCFTLIVTALGYRARLVVDWTDHVWTEVWYKGGWHHCDPCESCLDAPLMYEAGWGKKLTYILAFGQQEVVDVTARYTCSWAAVLERRTLISEEQLAQIIEDADSRVRGWLPIPAWREEEESELQRCKMKSTGKSKAGLSAEELSGRKSGSAEWRAQRGELGELGASPVPLYVTEACFLIDPSCKGPSLHSAQLVSGALPGLLAGVKCLELREPLAAVEVEAFSPAAPDPFLSAEGFTVEAWVAASEKELQPLAHANPLISCHGPGSGWELRLCARGGIVFLVTVDGRHHELQSTECCEWRGQWIHVAGTFDGRVSQVFVGKEPMGELQVVAEGSEGMRVAFEGPLCLGRNPAWKERGARCWLHAMRITKSVLAAPEFLPAPKVVATGLGNRKVRATKMNADSSRSHLMLIISMDVTDKETGRRRSGKISIVDLAGSERLSKSEVTGEAPAWESWVRRVHARRKAPRFRCTGPPNSAKPTSSPRSPRCTFLTFSECQALQAQKEAIEINKSLTALGDVRTSVDVSFPLQLLHFRGSEHVRTQVPLSVKLRSLRRGNDGLCF</sequence>
<accession>A0A812TQG0</accession>
<dbReference type="GO" id="GO:0005829">
    <property type="term" value="C:cytosol"/>
    <property type="evidence" value="ECO:0007669"/>
    <property type="project" value="TreeGrafter"/>
</dbReference>
<evidence type="ECO:0000313" key="11">
    <source>
        <dbReference type="Proteomes" id="UP000604046"/>
    </source>
</evidence>
<dbReference type="Gene3D" id="2.20.25.10">
    <property type="match status" value="1"/>
</dbReference>
<evidence type="ECO:0000256" key="3">
    <source>
        <dbReference type="ARBA" id="ARBA00022741"/>
    </source>
</evidence>
<organism evidence="10 11">
    <name type="scientific">Symbiodinium natans</name>
    <dbReference type="NCBI Taxonomy" id="878477"/>
    <lineage>
        <taxon>Eukaryota</taxon>
        <taxon>Sar</taxon>
        <taxon>Alveolata</taxon>
        <taxon>Dinophyceae</taxon>
        <taxon>Suessiales</taxon>
        <taxon>Symbiodiniaceae</taxon>
        <taxon>Symbiodinium</taxon>
    </lineage>
</organism>
<dbReference type="PANTHER" id="PTHR12143">
    <property type="entry name" value="PEPTIDE N-GLYCANASE PNGASE -RELATED"/>
    <property type="match status" value="1"/>
</dbReference>
<evidence type="ECO:0000256" key="2">
    <source>
        <dbReference type="ARBA" id="ARBA00022723"/>
    </source>
</evidence>
<dbReference type="Pfam" id="PF13385">
    <property type="entry name" value="Laminin_G_3"/>
    <property type="match status" value="1"/>
</dbReference>
<dbReference type="AlphaFoldDB" id="A0A812TQG0"/>
<dbReference type="Gene3D" id="3.10.620.30">
    <property type="match status" value="1"/>
</dbReference>
<dbReference type="GO" id="GO:0008017">
    <property type="term" value="F:microtubule binding"/>
    <property type="evidence" value="ECO:0007669"/>
    <property type="project" value="InterPro"/>
</dbReference>
<dbReference type="Pfam" id="PF01841">
    <property type="entry name" value="Transglut_core"/>
    <property type="match status" value="1"/>
</dbReference>
<dbReference type="InterPro" id="IPR001752">
    <property type="entry name" value="Kinesin_motor_dom"/>
</dbReference>